<proteinExistence type="predicted"/>
<keyword evidence="2" id="KW-1185">Reference proteome</keyword>
<protein>
    <submittedName>
        <fullName evidence="1">Uncharacterized protein</fullName>
    </submittedName>
</protein>
<name>A0A3A2ZWY1_9EURO</name>
<organism evidence="1 2">
    <name type="scientific">Aspergillus sclerotialis</name>
    <dbReference type="NCBI Taxonomy" id="2070753"/>
    <lineage>
        <taxon>Eukaryota</taxon>
        <taxon>Fungi</taxon>
        <taxon>Dikarya</taxon>
        <taxon>Ascomycota</taxon>
        <taxon>Pezizomycotina</taxon>
        <taxon>Eurotiomycetes</taxon>
        <taxon>Eurotiomycetidae</taxon>
        <taxon>Eurotiales</taxon>
        <taxon>Aspergillaceae</taxon>
        <taxon>Aspergillus</taxon>
        <taxon>Aspergillus subgen. Polypaecilum</taxon>
    </lineage>
</organism>
<sequence>MSSSGNRKGFTYTGSGTNSQASLIPISYHQLREKSQLITSTRVTTGARVTMALAPTPTALEGVMPTTIPTATAPTTIPTQMEALTTIMATVEHGIILAEGSNELRT</sequence>
<evidence type="ECO:0000313" key="1">
    <source>
        <dbReference type="EMBL" id="RJE27652.1"/>
    </source>
</evidence>
<reference evidence="2" key="1">
    <citation type="submission" date="2017-02" db="EMBL/GenBank/DDBJ databases">
        <authorList>
            <person name="Tafer H."/>
            <person name="Lopandic K."/>
        </authorList>
    </citation>
    <scope>NUCLEOTIDE SEQUENCE [LARGE SCALE GENOMIC DNA]</scope>
    <source>
        <strain evidence="2">CBS 366.77</strain>
    </source>
</reference>
<dbReference type="EMBL" id="MVGC01000001">
    <property type="protein sequence ID" value="RJE27652.1"/>
    <property type="molecule type" value="Genomic_DNA"/>
</dbReference>
<dbReference type="Proteomes" id="UP000266188">
    <property type="component" value="Unassembled WGS sequence"/>
</dbReference>
<dbReference type="AlphaFoldDB" id="A0A3A2ZWY1"/>
<evidence type="ECO:0000313" key="2">
    <source>
        <dbReference type="Proteomes" id="UP000266188"/>
    </source>
</evidence>
<comment type="caution">
    <text evidence="1">The sequence shown here is derived from an EMBL/GenBank/DDBJ whole genome shotgun (WGS) entry which is preliminary data.</text>
</comment>
<gene>
    <name evidence="1" type="ORF">PHISCL_00077</name>
</gene>
<accession>A0A3A2ZWY1</accession>